<evidence type="ECO:0000313" key="2">
    <source>
        <dbReference type="EMBL" id="GBP91469.1"/>
    </source>
</evidence>
<comment type="caution">
    <text evidence="2">The sequence shown here is derived from an EMBL/GenBank/DDBJ whole genome shotgun (WGS) entry which is preliminary data.</text>
</comment>
<accession>A0A4C1ZWP3</accession>
<organism evidence="2 3">
    <name type="scientific">Eumeta variegata</name>
    <name type="common">Bagworm moth</name>
    <name type="synonym">Eumeta japonica</name>
    <dbReference type="NCBI Taxonomy" id="151549"/>
    <lineage>
        <taxon>Eukaryota</taxon>
        <taxon>Metazoa</taxon>
        <taxon>Ecdysozoa</taxon>
        <taxon>Arthropoda</taxon>
        <taxon>Hexapoda</taxon>
        <taxon>Insecta</taxon>
        <taxon>Pterygota</taxon>
        <taxon>Neoptera</taxon>
        <taxon>Endopterygota</taxon>
        <taxon>Lepidoptera</taxon>
        <taxon>Glossata</taxon>
        <taxon>Ditrysia</taxon>
        <taxon>Tineoidea</taxon>
        <taxon>Psychidae</taxon>
        <taxon>Oiketicinae</taxon>
        <taxon>Eumeta</taxon>
    </lineage>
</organism>
<proteinExistence type="predicted"/>
<reference evidence="2 3" key="1">
    <citation type="journal article" date="2019" name="Commun. Biol.">
        <title>The bagworm genome reveals a unique fibroin gene that provides high tensile strength.</title>
        <authorList>
            <person name="Kono N."/>
            <person name="Nakamura H."/>
            <person name="Ohtoshi R."/>
            <person name="Tomita M."/>
            <person name="Numata K."/>
            <person name="Arakawa K."/>
        </authorList>
    </citation>
    <scope>NUCLEOTIDE SEQUENCE [LARGE SCALE GENOMIC DNA]</scope>
</reference>
<evidence type="ECO:0000313" key="3">
    <source>
        <dbReference type="Proteomes" id="UP000299102"/>
    </source>
</evidence>
<feature type="region of interest" description="Disordered" evidence="1">
    <location>
        <begin position="57"/>
        <end position="76"/>
    </location>
</feature>
<dbReference type="Proteomes" id="UP000299102">
    <property type="component" value="Unassembled WGS sequence"/>
</dbReference>
<protein>
    <submittedName>
        <fullName evidence="2">Uncharacterized protein</fullName>
    </submittedName>
</protein>
<gene>
    <name evidence="2" type="ORF">EVAR_67041_1</name>
</gene>
<dbReference type="AlphaFoldDB" id="A0A4C1ZWP3"/>
<keyword evidence="3" id="KW-1185">Reference proteome</keyword>
<evidence type="ECO:0000256" key="1">
    <source>
        <dbReference type="SAM" id="MobiDB-lite"/>
    </source>
</evidence>
<name>A0A4C1ZWP3_EUMVA</name>
<sequence>MLFRIIVTDVMTPSATNSLTRSRDIIFGVQSSRRSCRRIAAPIPRVSGFDFLQGNSPKRSGLNRYISGVDAPRRRR</sequence>
<dbReference type="EMBL" id="BGZK01002173">
    <property type="protein sequence ID" value="GBP91469.1"/>
    <property type="molecule type" value="Genomic_DNA"/>
</dbReference>